<dbReference type="InterPro" id="IPR051691">
    <property type="entry name" value="Metab_Enz_Cyan_OpOx_G3PDH"/>
</dbReference>
<dbReference type="SUPFAM" id="SSF51905">
    <property type="entry name" value="FAD/NAD(P)-binding domain"/>
    <property type="match status" value="1"/>
</dbReference>
<keyword evidence="1" id="KW-0560">Oxidoreductase</keyword>
<dbReference type="RefSeq" id="WP_344507114.1">
    <property type="nucleotide sequence ID" value="NZ_BAAAQD010000016.1"/>
</dbReference>
<dbReference type="Gene3D" id="3.50.50.60">
    <property type="entry name" value="FAD/NAD(P)-binding domain"/>
    <property type="match status" value="2"/>
</dbReference>
<accession>A0ABP4MCJ0</accession>
<evidence type="ECO:0000259" key="2">
    <source>
        <dbReference type="Pfam" id="PF07992"/>
    </source>
</evidence>
<sequence>MNEHVRVAIVGGGPAGLTAAAALARRLGDGVLVLEREAATGGIPRHSAHLGYGIRDLRRFVSGPAYARHLTDAALSAGARLETEATVTGWTGDRSLEVTSPRGRRVITADAVVLATGARERPRPARHIPGDRPDGVYTTGQLQQLVHLYRRDIGTRAIIVGADLVSWSAALTLRHAGCRPALMTTESPHATLRVPGRLAFGVPVLTRTRVTAVNGHGRVESVDIEDLRTGRRHRVPCDTVVLTGDWIPEHELARTGGLALDPGTRGPRVDTTLATSVPGVFAAGNLLHPVDTADLAALDGRHVTPAVLSFLAGAAADVRPVALTCEPPLRWVAPQRFHPTGPPPVRGRLQLWTDTYRRFPHVLATQDGHRIGAARLPWPAAPGRVFRVPFSLVTAADPTGGPVTISLAS</sequence>
<dbReference type="PRINTS" id="PR00469">
    <property type="entry name" value="PNDRDTASEII"/>
</dbReference>
<gene>
    <name evidence="3" type="ORF">GCM10009827_071850</name>
</gene>
<name>A0ABP4MCJ0_9ACTN</name>
<evidence type="ECO:0000256" key="1">
    <source>
        <dbReference type="ARBA" id="ARBA00023002"/>
    </source>
</evidence>
<dbReference type="InterPro" id="IPR036188">
    <property type="entry name" value="FAD/NAD-bd_sf"/>
</dbReference>
<dbReference type="InterPro" id="IPR023753">
    <property type="entry name" value="FAD/NAD-binding_dom"/>
</dbReference>
<evidence type="ECO:0000313" key="4">
    <source>
        <dbReference type="Proteomes" id="UP001501470"/>
    </source>
</evidence>
<feature type="domain" description="FAD/NAD(P)-binding" evidence="2">
    <location>
        <begin position="6"/>
        <end position="292"/>
    </location>
</feature>
<dbReference type="EMBL" id="BAAAQD010000016">
    <property type="protein sequence ID" value="GAA1541985.1"/>
    <property type="molecule type" value="Genomic_DNA"/>
</dbReference>
<reference evidence="4" key="1">
    <citation type="journal article" date="2019" name="Int. J. Syst. Evol. Microbiol.">
        <title>The Global Catalogue of Microorganisms (GCM) 10K type strain sequencing project: providing services to taxonomists for standard genome sequencing and annotation.</title>
        <authorList>
            <consortium name="The Broad Institute Genomics Platform"/>
            <consortium name="The Broad Institute Genome Sequencing Center for Infectious Disease"/>
            <person name="Wu L."/>
            <person name="Ma J."/>
        </authorList>
    </citation>
    <scope>NUCLEOTIDE SEQUENCE [LARGE SCALE GENOMIC DNA]</scope>
    <source>
        <strain evidence="4">JCM 15933</strain>
    </source>
</reference>
<dbReference type="PANTHER" id="PTHR42949">
    <property type="entry name" value="ANAEROBIC GLYCEROL-3-PHOSPHATE DEHYDROGENASE SUBUNIT B"/>
    <property type="match status" value="1"/>
</dbReference>
<proteinExistence type="predicted"/>
<dbReference type="PRINTS" id="PR00368">
    <property type="entry name" value="FADPNR"/>
</dbReference>
<evidence type="ECO:0000313" key="3">
    <source>
        <dbReference type="EMBL" id="GAA1541985.1"/>
    </source>
</evidence>
<dbReference type="PANTHER" id="PTHR42949:SF3">
    <property type="entry name" value="ANAEROBIC GLYCEROL-3-PHOSPHATE DEHYDROGENASE SUBUNIT B"/>
    <property type="match status" value="1"/>
</dbReference>
<organism evidence="3 4">
    <name type="scientific">Dactylosporangium maewongense</name>
    <dbReference type="NCBI Taxonomy" id="634393"/>
    <lineage>
        <taxon>Bacteria</taxon>
        <taxon>Bacillati</taxon>
        <taxon>Actinomycetota</taxon>
        <taxon>Actinomycetes</taxon>
        <taxon>Micromonosporales</taxon>
        <taxon>Micromonosporaceae</taxon>
        <taxon>Dactylosporangium</taxon>
    </lineage>
</organism>
<dbReference type="Pfam" id="PF07992">
    <property type="entry name" value="Pyr_redox_2"/>
    <property type="match status" value="1"/>
</dbReference>
<dbReference type="Proteomes" id="UP001501470">
    <property type="component" value="Unassembled WGS sequence"/>
</dbReference>
<protein>
    <submittedName>
        <fullName evidence="3">FAD-dependent oxidoreductase</fullName>
    </submittedName>
</protein>
<comment type="caution">
    <text evidence="3">The sequence shown here is derived from an EMBL/GenBank/DDBJ whole genome shotgun (WGS) entry which is preliminary data.</text>
</comment>
<keyword evidence="4" id="KW-1185">Reference proteome</keyword>